<feature type="domain" description="Protein kinase" evidence="4">
    <location>
        <begin position="21"/>
        <end position="277"/>
    </location>
</feature>
<accession>R7QU95</accession>
<dbReference type="GO" id="GO:0004674">
    <property type="term" value="F:protein serine/threonine kinase activity"/>
    <property type="evidence" value="ECO:0007669"/>
    <property type="project" value="UniProtKB-KW"/>
</dbReference>
<dbReference type="InterPro" id="IPR036388">
    <property type="entry name" value="WH-like_DNA-bd_sf"/>
</dbReference>
<dbReference type="PROSITE" id="PS50186">
    <property type="entry name" value="DEP"/>
    <property type="match status" value="1"/>
</dbReference>
<dbReference type="STRING" id="2769.R7QU95"/>
<dbReference type="InterPro" id="IPR000591">
    <property type="entry name" value="DEP_dom"/>
</dbReference>
<dbReference type="InterPro" id="IPR000719">
    <property type="entry name" value="Prot_kinase_dom"/>
</dbReference>
<dbReference type="Gramene" id="CDF41268">
    <property type="protein sequence ID" value="CDF41268"/>
    <property type="gene ID" value="CHC_T00008512001"/>
</dbReference>
<dbReference type="Proteomes" id="UP000012073">
    <property type="component" value="Unassembled WGS sequence"/>
</dbReference>
<proteinExistence type="predicted"/>
<evidence type="ECO:0000256" key="2">
    <source>
        <dbReference type="ARBA" id="ARBA00022840"/>
    </source>
</evidence>
<feature type="domain" description="DEP" evidence="5">
    <location>
        <begin position="390"/>
        <end position="463"/>
    </location>
</feature>
<dbReference type="CDD" id="cd04371">
    <property type="entry name" value="DEP"/>
    <property type="match status" value="1"/>
</dbReference>
<protein>
    <submittedName>
        <fullName evidence="6">Serine/threonine protein kinase</fullName>
    </submittedName>
</protein>
<dbReference type="GO" id="GO:0035556">
    <property type="term" value="P:intracellular signal transduction"/>
    <property type="evidence" value="ECO:0007669"/>
    <property type="project" value="InterPro"/>
</dbReference>
<dbReference type="GO" id="GO:0005737">
    <property type="term" value="C:cytoplasm"/>
    <property type="evidence" value="ECO:0007669"/>
    <property type="project" value="TreeGrafter"/>
</dbReference>
<keyword evidence="2 3" id="KW-0067">ATP-binding</keyword>
<name>R7QU95_CHOCR</name>
<gene>
    <name evidence="6" type="ORF">CHC_T00008512001</name>
</gene>
<dbReference type="InterPro" id="IPR036390">
    <property type="entry name" value="WH_DNA-bd_sf"/>
</dbReference>
<dbReference type="SUPFAM" id="SSF56112">
    <property type="entry name" value="Protein kinase-like (PK-like)"/>
    <property type="match status" value="1"/>
</dbReference>
<dbReference type="InterPro" id="IPR011009">
    <property type="entry name" value="Kinase-like_dom_sf"/>
</dbReference>
<dbReference type="OrthoDB" id="377346at2759"/>
<keyword evidence="6" id="KW-0808">Transferase</keyword>
<keyword evidence="7" id="KW-1185">Reference proteome</keyword>
<dbReference type="Gene3D" id="1.10.10.10">
    <property type="entry name" value="Winged helix-like DNA-binding domain superfamily/Winged helix DNA-binding domain"/>
    <property type="match status" value="1"/>
</dbReference>
<reference evidence="7" key="1">
    <citation type="journal article" date="2013" name="Proc. Natl. Acad. Sci. U.S.A.">
        <title>Genome structure and metabolic features in the red seaweed Chondrus crispus shed light on evolution of the Archaeplastida.</title>
        <authorList>
            <person name="Collen J."/>
            <person name="Porcel B."/>
            <person name="Carre W."/>
            <person name="Ball S.G."/>
            <person name="Chaparro C."/>
            <person name="Tonon T."/>
            <person name="Barbeyron T."/>
            <person name="Michel G."/>
            <person name="Noel B."/>
            <person name="Valentin K."/>
            <person name="Elias M."/>
            <person name="Artiguenave F."/>
            <person name="Arun A."/>
            <person name="Aury J.M."/>
            <person name="Barbosa-Neto J.F."/>
            <person name="Bothwell J.H."/>
            <person name="Bouget F.Y."/>
            <person name="Brillet L."/>
            <person name="Cabello-Hurtado F."/>
            <person name="Capella-Gutierrez S."/>
            <person name="Charrier B."/>
            <person name="Cladiere L."/>
            <person name="Cock J.M."/>
            <person name="Coelho S.M."/>
            <person name="Colleoni C."/>
            <person name="Czjzek M."/>
            <person name="Da Silva C."/>
            <person name="Delage L."/>
            <person name="Denoeud F."/>
            <person name="Deschamps P."/>
            <person name="Dittami S.M."/>
            <person name="Gabaldon T."/>
            <person name="Gachon C.M."/>
            <person name="Groisillier A."/>
            <person name="Herve C."/>
            <person name="Jabbari K."/>
            <person name="Katinka M."/>
            <person name="Kloareg B."/>
            <person name="Kowalczyk N."/>
            <person name="Labadie K."/>
            <person name="Leblanc C."/>
            <person name="Lopez P.J."/>
            <person name="McLachlan D.H."/>
            <person name="Meslet-Cladiere L."/>
            <person name="Moustafa A."/>
            <person name="Nehr Z."/>
            <person name="Nyvall Collen P."/>
            <person name="Panaud O."/>
            <person name="Partensky F."/>
            <person name="Poulain J."/>
            <person name="Rensing S.A."/>
            <person name="Rousvoal S."/>
            <person name="Samson G."/>
            <person name="Symeonidi A."/>
            <person name="Weissenbach J."/>
            <person name="Zambounis A."/>
            <person name="Wincker P."/>
            <person name="Boyen C."/>
        </authorList>
    </citation>
    <scope>NUCLEOTIDE SEQUENCE [LARGE SCALE GENOMIC DNA]</scope>
    <source>
        <strain evidence="7">cv. Stackhouse</strain>
    </source>
</reference>
<dbReference type="Pfam" id="PF00610">
    <property type="entry name" value="DEP"/>
    <property type="match status" value="1"/>
</dbReference>
<dbReference type="PROSITE" id="PS50011">
    <property type="entry name" value="PROTEIN_KINASE_DOM"/>
    <property type="match status" value="1"/>
</dbReference>
<evidence type="ECO:0000259" key="4">
    <source>
        <dbReference type="PROSITE" id="PS50011"/>
    </source>
</evidence>
<evidence type="ECO:0000313" key="7">
    <source>
        <dbReference type="Proteomes" id="UP000012073"/>
    </source>
</evidence>
<organism evidence="6 7">
    <name type="scientific">Chondrus crispus</name>
    <name type="common">Carrageen Irish moss</name>
    <name type="synonym">Polymorpha crispa</name>
    <dbReference type="NCBI Taxonomy" id="2769"/>
    <lineage>
        <taxon>Eukaryota</taxon>
        <taxon>Rhodophyta</taxon>
        <taxon>Florideophyceae</taxon>
        <taxon>Rhodymeniophycidae</taxon>
        <taxon>Gigartinales</taxon>
        <taxon>Gigartinaceae</taxon>
        <taxon>Chondrus</taxon>
    </lineage>
</organism>
<dbReference type="GO" id="GO:0005524">
    <property type="term" value="F:ATP binding"/>
    <property type="evidence" value="ECO:0007669"/>
    <property type="project" value="UniProtKB-UniRule"/>
</dbReference>
<dbReference type="SUPFAM" id="SSF46785">
    <property type="entry name" value="Winged helix' DNA-binding domain"/>
    <property type="match status" value="1"/>
</dbReference>
<dbReference type="RefSeq" id="XP_005711562.1">
    <property type="nucleotide sequence ID" value="XM_005711505.1"/>
</dbReference>
<dbReference type="Pfam" id="PF00069">
    <property type="entry name" value="Pkinase"/>
    <property type="match status" value="1"/>
</dbReference>
<feature type="binding site" evidence="3">
    <location>
        <position position="50"/>
    </location>
    <ligand>
        <name>ATP</name>
        <dbReference type="ChEBI" id="CHEBI:30616"/>
    </ligand>
</feature>
<dbReference type="SMART" id="SM00049">
    <property type="entry name" value="DEP"/>
    <property type="match status" value="1"/>
</dbReference>
<sequence>MFTGAIRRQPGKKASVKVGKYVLLDKIGVGGFGVVRRAINEENGSVVAIKILDKVELQLQEMTGHAKREIALLTKINHPNVVKGYEVLSSKTKLFLVMEYVDGGDLHSALSAKGKFSEHEAQGIFGSLLACLDYCHRQGIYHRDLKLENILLTSSGQLKICDFGLASVRTQGSNTNDLCRTIVGTEDFSPPEVLQNIPYNGGKADMWGAGILLFIMLSGYCPFQGRDSRELRERIKSCRYTFPTDFPDAAKAIVKRLLVQRGNDRPSAMDLLQNAWVKDSITEVKETEDPLSKRKSDHVTDEVQAEINVSKPPTNPKPKLNSAESLAPIAASAWQNSQNVELSALLSSGLENPSLVSSKSVRRPGGIVYYALGLATVPNFSKLIEAMQKEATGVQVQNRKWRWKLYENCFVGTDAVSWLTGHAGCTRDAAVALGQKLLDAGALHHVCRAHDFKDDALFYRWIDNEPENVLCLNLRKYWPKPVFPPDPISVSGRLLNQLSQLCKTHQQPYDYQMVEVVTLQSDALFRKFLDAVTELQVVNINPYMGTEEKIGFLVNVYNLMWLQARIHIGNVHKKNEFRTLQRKVMSLQYHIAGVRLSLGDVFRLLFGNGGNDNIGADNRTISEGSARSSTSDRILSIGGSFIVSKLLARRRSYDEKSAINVLNPGRLEPLAHFLTSECAPESPIIRAVSEKEINAEYLTEVAAEYLNVVLDVDVDRYVISYPPRVSQFRAMLSCPEDEHFLIELIRICAGRAVCVRLLEVQRRSNEDRIPVKVTAKTETELPYSISSFGPRLGYSFAVA</sequence>
<dbReference type="FunFam" id="1.10.510.10:FF:000571">
    <property type="entry name" value="Maternal embryonic leucine zipper kinase"/>
    <property type="match status" value="1"/>
</dbReference>
<dbReference type="PROSITE" id="PS00108">
    <property type="entry name" value="PROTEIN_KINASE_ST"/>
    <property type="match status" value="1"/>
</dbReference>
<evidence type="ECO:0000259" key="5">
    <source>
        <dbReference type="PROSITE" id="PS50186"/>
    </source>
</evidence>
<dbReference type="PROSITE" id="PS00107">
    <property type="entry name" value="PROTEIN_KINASE_ATP"/>
    <property type="match status" value="1"/>
</dbReference>
<evidence type="ECO:0000256" key="1">
    <source>
        <dbReference type="ARBA" id="ARBA00022741"/>
    </source>
</evidence>
<evidence type="ECO:0000256" key="3">
    <source>
        <dbReference type="PROSITE-ProRule" id="PRU10141"/>
    </source>
</evidence>
<evidence type="ECO:0000313" key="6">
    <source>
        <dbReference type="EMBL" id="CDF41268.1"/>
    </source>
</evidence>
<keyword evidence="6" id="KW-0418">Kinase</keyword>
<dbReference type="EMBL" id="HG002339">
    <property type="protein sequence ID" value="CDF41268.1"/>
    <property type="molecule type" value="Genomic_DNA"/>
</dbReference>
<dbReference type="GeneID" id="17319296"/>
<dbReference type="InterPro" id="IPR008271">
    <property type="entry name" value="Ser/Thr_kinase_AS"/>
</dbReference>
<dbReference type="InterPro" id="IPR017441">
    <property type="entry name" value="Protein_kinase_ATP_BS"/>
</dbReference>
<dbReference type="PANTHER" id="PTHR24346:SF30">
    <property type="entry name" value="MATERNAL EMBRYONIC LEUCINE ZIPPER KINASE"/>
    <property type="match status" value="1"/>
</dbReference>
<dbReference type="AlphaFoldDB" id="R7QU95"/>
<dbReference type="SMART" id="SM00220">
    <property type="entry name" value="S_TKc"/>
    <property type="match status" value="1"/>
</dbReference>
<keyword evidence="1 3" id="KW-0547">Nucleotide-binding</keyword>
<keyword evidence="6" id="KW-0723">Serine/threonine-protein kinase</keyword>
<dbReference type="Gene3D" id="1.10.510.10">
    <property type="entry name" value="Transferase(Phosphotransferase) domain 1"/>
    <property type="match status" value="1"/>
</dbReference>
<dbReference type="PANTHER" id="PTHR24346">
    <property type="entry name" value="MAP/MICROTUBULE AFFINITY-REGULATING KINASE"/>
    <property type="match status" value="1"/>
</dbReference>
<dbReference type="KEGG" id="ccp:CHC_T00008512001"/>